<keyword evidence="3" id="KW-1185">Reference proteome</keyword>
<accession>A0AAN7E1A9</accession>
<sequence length="88" mass="9839">MAERATPSSVDNNDPNSSSDQPENNSQLVVLPAENTQPAGIYVVQVPKDQIYRVPPPENAILAERHGKPFRSNKKKPRRFCFLCCISM</sequence>
<evidence type="ECO:0000313" key="2">
    <source>
        <dbReference type="EMBL" id="KAK4559685.1"/>
    </source>
</evidence>
<feature type="compositionally biased region" description="Low complexity" evidence="1">
    <location>
        <begin position="7"/>
        <end position="26"/>
    </location>
</feature>
<comment type="caution">
    <text evidence="2">The sequence shown here is derived from an EMBL/GenBank/DDBJ whole genome shotgun (WGS) entry which is preliminary data.</text>
</comment>
<name>A0AAN7E1A9_QUERU</name>
<dbReference type="AlphaFoldDB" id="A0AAN7E1A9"/>
<proteinExistence type="predicted"/>
<evidence type="ECO:0000256" key="1">
    <source>
        <dbReference type="SAM" id="MobiDB-lite"/>
    </source>
</evidence>
<dbReference type="EMBL" id="JAXUIC010000012">
    <property type="protein sequence ID" value="KAK4559685.1"/>
    <property type="molecule type" value="Genomic_DNA"/>
</dbReference>
<reference evidence="2 3" key="1">
    <citation type="journal article" date="2023" name="G3 (Bethesda)">
        <title>A haplotype-resolved chromosome-scale genome for Quercus rubra L. provides insights into the genetics of adaptive traits for red oak species.</title>
        <authorList>
            <person name="Kapoor B."/>
            <person name="Jenkins J."/>
            <person name="Schmutz J."/>
            <person name="Zhebentyayeva T."/>
            <person name="Kuelheim C."/>
            <person name="Coggeshall M."/>
            <person name="Heim C."/>
            <person name="Lasky J.R."/>
            <person name="Leites L."/>
            <person name="Islam-Faridi N."/>
            <person name="Romero-Severson J."/>
            <person name="DeLeo V.L."/>
            <person name="Lucas S.M."/>
            <person name="Lazic D."/>
            <person name="Gailing O."/>
            <person name="Carlson J."/>
            <person name="Staton M."/>
        </authorList>
    </citation>
    <scope>NUCLEOTIDE SEQUENCE [LARGE SCALE GENOMIC DNA]</scope>
    <source>
        <strain evidence="2">Pseudo-F2</strain>
    </source>
</reference>
<protein>
    <submittedName>
        <fullName evidence="2">Uncharacterized protein</fullName>
    </submittedName>
</protein>
<gene>
    <name evidence="2" type="ORF">RGQ29_008760</name>
</gene>
<dbReference type="Proteomes" id="UP001324115">
    <property type="component" value="Unassembled WGS sequence"/>
</dbReference>
<organism evidence="2 3">
    <name type="scientific">Quercus rubra</name>
    <name type="common">Northern red oak</name>
    <name type="synonym">Quercus borealis</name>
    <dbReference type="NCBI Taxonomy" id="3512"/>
    <lineage>
        <taxon>Eukaryota</taxon>
        <taxon>Viridiplantae</taxon>
        <taxon>Streptophyta</taxon>
        <taxon>Embryophyta</taxon>
        <taxon>Tracheophyta</taxon>
        <taxon>Spermatophyta</taxon>
        <taxon>Magnoliopsida</taxon>
        <taxon>eudicotyledons</taxon>
        <taxon>Gunneridae</taxon>
        <taxon>Pentapetalae</taxon>
        <taxon>rosids</taxon>
        <taxon>fabids</taxon>
        <taxon>Fagales</taxon>
        <taxon>Fagaceae</taxon>
        <taxon>Quercus</taxon>
    </lineage>
</organism>
<feature type="region of interest" description="Disordered" evidence="1">
    <location>
        <begin position="1"/>
        <end position="32"/>
    </location>
</feature>
<evidence type="ECO:0000313" key="3">
    <source>
        <dbReference type="Proteomes" id="UP001324115"/>
    </source>
</evidence>